<organism evidence="1 2">
    <name type="scientific">Pseudochelatococcus lubricantis</name>
    <dbReference type="NCBI Taxonomy" id="1538102"/>
    <lineage>
        <taxon>Bacteria</taxon>
        <taxon>Pseudomonadati</taxon>
        <taxon>Pseudomonadota</taxon>
        <taxon>Alphaproteobacteria</taxon>
        <taxon>Hyphomicrobiales</taxon>
        <taxon>Chelatococcaceae</taxon>
        <taxon>Pseudochelatococcus</taxon>
    </lineage>
</organism>
<dbReference type="Proteomes" id="UP001429580">
    <property type="component" value="Unassembled WGS sequence"/>
</dbReference>
<proteinExistence type="predicted"/>
<dbReference type="EMBL" id="JAASQI010000001">
    <property type="protein sequence ID" value="NIJ56927.1"/>
    <property type="molecule type" value="Genomic_DNA"/>
</dbReference>
<reference evidence="1 2" key="1">
    <citation type="submission" date="2020-03" db="EMBL/GenBank/DDBJ databases">
        <title>Genomic Encyclopedia of Type Strains, Phase IV (KMG-IV): sequencing the most valuable type-strain genomes for metagenomic binning, comparative biology and taxonomic classification.</title>
        <authorList>
            <person name="Goeker M."/>
        </authorList>
    </citation>
    <scope>NUCLEOTIDE SEQUENCE [LARGE SCALE GENOMIC DNA]</scope>
    <source>
        <strain evidence="1 2">DSM 103870</strain>
    </source>
</reference>
<comment type="caution">
    <text evidence="1">The sequence shown here is derived from an EMBL/GenBank/DDBJ whole genome shotgun (WGS) entry which is preliminary data.</text>
</comment>
<sequence>MLSKRFKPPVTQPQLVKATQTAQAAATTIAFRLPQFLYDTLDPTHPMSAETQRAFSEKAAAAMEGSLIAAQAWQRLWIDMAFGRVGPGDLPHKLMKIADESANPARRRVRANAKRLTAKHLQGK</sequence>
<gene>
    <name evidence="1" type="ORF">FHS82_000740</name>
</gene>
<protein>
    <submittedName>
        <fullName evidence="1">Uncharacterized protein</fullName>
    </submittedName>
</protein>
<keyword evidence="2" id="KW-1185">Reference proteome</keyword>
<dbReference type="RefSeq" id="WP_166948808.1">
    <property type="nucleotide sequence ID" value="NZ_JAASQI010000001.1"/>
</dbReference>
<evidence type="ECO:0000313" key="1">
    <source>
        <dbReference type="EMBL" id="NIJ56927.1"/>
    </source>
</evidence>
<accession>A0ABX0UVE4</accession>
<name>A0ABX0UVE4_9HYPH</name>
<evidence type="ECO:0000313" key="2">
    <source>
        <dbReference type="Proteomes" id="UP001429580"/>
    </source>
</evidence>